<dbReference type="AlphaFoldDB" id="A0A7I8L1F2"/>
<feature type="region of interest" description="Disordered" evidence="1">
    <location>
        <begin position="59"/>
        <end position="112"/>
    </location>
</feature>
<dbReference type="Proteomes" id="UP000663760">
    <property type="component" value="Chromosome 10"/>
</dbReference>
<protein>
    <submittedName>
        <fullName evidence="2">Uncharacterized protein</fullName>
    </submittedName>
</protein>
<evidence type="ECO:0000313" key="2">
    <source>
        <dbReference type="EMBL" id="CAA7403592.1"/>
    </source>
</evidence>
<evidence type="ECO:0000256" key="1">
    <source>
        <dbReference type="SAM" id="MobiDB-lite"/>
    </source>
</evidence>
<evidence type="ECO:0000313" key="3">
    <source>
        <dbReference type="Proteomes" id="UP000663760"/>
    </source>
</evidence>
<name>A0A7I8L1F2_SPIIN</name>
<keyword evidence="3" id="KW-1185">Reference proteome</keyword>
<accession>A0A7I8L1F2</accession>
<dbReference type="EMBL" id="LR746273">
    <property type="protein sequence ID" value="CAA7403592.1"/>
    <property type="molecule type" value="Genomic_DNA"/>
</dbReference>
<feature type="compositionally biased region" description="Polar residues" evidence="1">
    <location>
        <begin position="64"/>
        <end position="76"/>
    </location>
</feature>
<feature type="compositionally biased region" description="Basic residues" evidence="1">
    <location>
        <begin position="103"/>
        <end position="112"/>
    </location>
</feature>
<reference evidence="2" key="1">
    <citation type="submission" date="2020-02" db="EMBL/GenBank/DDBJ databases">
        <authorList>
            <person name="Scholz U."/>
            <person name="Mascher M."/>
            <person name="Fiebig A."/>
        </authorList>
    </citation>
    <scope>NUCLEOTIDE SEQUENCE</scope>
</reference>
<organism evidence="2 3">
    <name type="scientific">Spirodela intermedia</name>
    <name type="common">Intermediate duckweed</name>
    <dbReference type="NCBI Taxonomy" id="51605"/>
    <lineage>
        <taxon>Eukaryota</taxon>
        <taxon>Viridiplantae</taxon>
        <taxon>Streptophyta</taxon>
        <taxon>Embryophyta</taxon>
        <taxon>Tracheophyta</taxon>
        <taxon>Spermatophyta</taxon>
        <taxon>Magnoliopsida</taxon>
        <taxon>Liliopsida</taxon>
        <taxon>Araceae</taxon>
        <taxon>Lemnoideae</taxon>
        <taxon>Spirodela</taxon>
    </lineage>
</organism>
<gene>
    <name evidence="2" type="ORF">SI8410_10014270</name>
</gene>
<sequence>MSIMTPKILGACFEALNADNKNLRADQRRMVEDIQKVREESMDLMSQLLQNILEALEKKEHHNLQPTSSYRQAQAKSQHDVPPPHPPQEYILNDTSWSYSRTVHPKKGNTNL</sequence>
<proteinExistence type="predicted"/>